<proteinExistence type="predicted"/>
<reference evidence="1 2" key="1">
    <citation type="submission" date="2019-01" db="EMBL/GenBank/DDBJ databases">
        <authorList>
            <person name="Brito A."/>
        </authorList>
    </citation>
    <scope>NUCLEOTIDE SEQUENCE [LARGE SCALE GENOMIC DNA]</scope>
    <source>
        <strain evidence="1">1</strain>
    </source>
</reference>
<evidence type="ECO:0000313" key="2">
    <source>
        <dbReference type="Proteomes" id="UP000320055"/>
    </source>
</evidence>
<dbReference type="EMBL" id="CAACVJ010000468">
    <property type="protein sequence ID" value="VEP16981.1"/>
    <property type="molecule type" value="Genomic_DNA"/>
</dbReference>
<dbReference type="OrthoDB" id="581339at2"/>
<evidence type="ECO:0008006" key="3">
    <source>
        <dbReference type="Google" id="ProtNLM"/>
    </source>
</evidence>
<dbReference type="RefSeq" id="WP_144866659.1">
    <property type="nucleotide sequence ID" value="NZ_LR213812.1"/>
</dbReference>
<keyword evidence="2" id="KW-1185">Reference proteome</keyword>
<organism evidence="1 2">
    <name type="scientific">Hyella patelloides LEGE 07179</name>
    <dbReference type="NCBI Taxonomy" id="945734"/>
    <lineage>
        <taxon>Bacteria</taxon>
        <taxon>Bacillati</taxon>
        <taxon>Cyanobacteriota</taxon>
        <taxon>Cyanophyceae</taxon>
        <taxon>Pleurocapsales</taxon>
        <taxon>Hyellaceae</taxon>
        <taxon>Hyella</taxon>
    </lineage>
</organism>
<protein>
    <recommendedName>
        <fullName evidence="3">PEP-CTERM sorting domain-containing protein</fullName>
    </recommendedName>
</protein>
<dbReference type="AlphaFoldDB" id="A0A563VZW6"/>
<accession>A0A563VZW6</accession>
<gene>
    <name evidence="1" type="ORF">H1P_520022</name>
</gene>
<sequence length="285" mass="30272">MLSNKSSVRFVLLTTTSIIGGIFAGEITAQAATFSNSETSLSIDEFSILPQDPDGDSFRDAIAFTGNDDSVANANGDGTLAFVIEENDASLDLDFTSDASGDGSNYFGLGQSDSFASSIFFVDSNETLSFDFAVSLALENSVNSDLDGSVNTFSGVSFALFDDLNDTFLGELRAIGNLDTNLADGIDNDTIFATSNLNPAIDSFDDEQIFGGNQEFASLDVTGSIQQTFTEPTQVRLQANTFNVSCTQAPQTSNPCVRTAVPESNNIVGLILGFIGIGLFYRKRN</sequence>
<evidence type="ECO:0000313" key="1">
    <source>
        <dbReference type="EMBL" id="VEP16981.1"/>
    </source>
</evidence>
<dbReference type="Proteomes" id="UP000320055">
    <property type="component" value="Unassembled WGS sequence"/>
</dbReference>
<name>A0A563VZW6_9CYAN</name>